<dbReference type="EMBL" id="LS974626">
    <property type="protein sequence ID" value="CAG7911211.1"/>
    <property type="molecule type" value="Genomic_DNA"/>
</dbReference>
<evidence type="ECO:0000313" key="2">
    <source>
        <dbReference type="Proteomes" id="UP000694005"/>
    </source>
</evidence>
<gene>
    <name evidence="1" type="ORF">BRAPAZ1V2_A10P24570.2</name>
</gene>
<protein>
    <submittedName>
        <fullName evidence="1">Uncharacterized protein</fullName>
    </submittedName>
</protein>
<evidence type="ECO:0000313" key="1">
    <source>
        <dbReference type="EMBL" id="CAG7911211.1"/>
    </source>
</evidence>
<organism evidence="1 2">
    <name type="scientific">Brassica campestris</name>
    <name type="common">Field mustard</name>
    <dbReference type="NCBI Taxonomy" id="3711"/>
    <lineage>
        <taxon>Eukaryota</taxon>
        <taxon>Viridiplantae</taxon>
        <taxon>Streptophyta</taxon>
        <taxon>Embryophyta</taxon>
        <taxon>Tracheophyta</taxon>
        <taxon>Spermatophyta</taxon>
        <taxon>Magnoliopsida</taxon>
        <taxon>eudicotyledons</taxon>
        <taxon>Gunneridae</taxon>
        <taxon>Pentapetalae</taxon>
        <taxon>rosids</taxon>
        <taxon>malvids</taxon>
        <taxon>Brassicales</taxon>
        <taxon>Brassicaceae</taxon>
        <taxon>Brassiceae</taxon>
        <taxon>Brassica</taxon>
    </lineage>
</organism>
<reference evidence="1 2" key="1">
    <citation type="submission" date="2021-07" db="EMBL/GenBank/DDBJ databases">
        <authorList>
            <consortium name="Genoscope - CEA"/>
            <person name="William W."/>
        </authorList>
    </citation>
    <scope>NUCLEOTIDE SEQUENCE [LARGE SCALE GENOMIC DNA]</scope>
</reference>
<dbReference type="Gramene" id="A10p24570.2_BraZ1">
    <property type="protein sequence ID" value="A10p24570.2_BraZ1.CDS"/>
    <property type="gene ID" value="A10g24570.2_BraZ1"/>
</dbReference>
<accession>A0A8D9I7X1</accession>
<sequence length="57" mass="6800">MKRYIHFFSFSLRYFLAQYASLQLSSVHVAFSGRFSSFREQHSESFRDDGNDAEVWL</sequence>
<name>A0A8D9I7X1_BRACM</name>
<dbReference type="Proteomes" id="UP000694005">
    <property type="component" value="Chromosome A10"/>
</dbReference>
<proteinExistence type="predicted"/>
<dbReference type="AlphaFoldDB" id="A0A8D9I7X1"/>